<gene>
    <name evidence="2" type="primary">secE</name>
    <name evidence="2" type="ORF">LFWB_2840</name>
</gene>
<accession>A0A975IM87</accession>
<feature type="transmembrane region" description="Helical" evidence="1">
    <location>
        <begin position="98"/>
        <end position="116"/>
    </location>
</feature>
<reference evidence="2" key="1">
    <citation type="submission" date="2020-06" db="EMBL/GenBank/DDBJ databases">
        <title>Complete genome sequence of Candidatus Phytoplasma luffae NCHU2019.</title>
        <authorList>
            <person name="Cho S.-T."/>
            <person name="Tan C.-M."/>
            <person name="Li J.-R."/>
            <person name="Chien Y.-Y."/>
            <person name="Chiu Y.-C."/>
            <person name="Yang J.-Y."/>
            <person name="Kuo C.-H."/>
        </authorList>
    </citation>
    <scope>NUCLEOTIDE SEQUENCE</scope>
    <source>
        <strain evidence="2">NCHU2019</strain>
    </source>
</reference>
<keyword evidence="1" id="KW-0472">Membrane</keyword>
<keyword evidence="1" id="KW-0812">Transmembrane</keyword>
<proteinExistence type="predicted"/>
<keyword evidence="1" id="KW-1133">Transmembrane helix</keyword>
<evidence type="ECO:0000256" key="1">
    <source>
        <dbReference type="SAM" id="Phobius"/>
    </source>
</evidence>
<dbReference type="KEGG" id="pluf:LFWB_2840"/>
<dbReference type="Proteomes" id="UP000672038">
    <property type="component" value="Chromosome"/>
</dbReference>
<dbReference type="RefSeq" id="WP_210954894.1">
    <property type="nucleotide sequence ID" value="NZ_CP054393.1"/>
</dbReference>
<name>A0A975IM87_LOWBP</name>
<feature type="transmembrane region" description="Helical" evidence="1">
    <location>
        <begin position="57"/>
        <end position="77"/>
    </location>
</feature>
<keyword evidence="3" id="KW-1185">Reference proteome</keyword>
<protein>
    <submittedName>
        <fullName evidence="2">Preprotein translocase subunit SecE</fullName>
    </submittedName>
</protein>
<dbReference type="EMBL" id="CP054393">
    <property type="protein sequence ID" value="QTX02854.1"/>
    <property type="molecule type" value="Genomic_DNA"/>
</dbReference>
<feature type="transmembrane region" description="Helical" evidence="1">
    <location>
        <begin position="25"/>
        <end position="45"/>
    </location>
</feature>
<organism evidence="2 3">
    <name type="scientific">Loofah witches'-broom phytoplasma</name>
    <dbReference type="NCBI Taxonomy" id="35773"/>
    <lineage>
        <taxon>Bacteria</taxon>
        <taxon>Bacillati</taxon>
        <taxon>Mycoplasmatota</taxon>
        <taxon>Mollicutes</taxon>
        <taxon>Acholeplasmatales</taxon>
        <taxon>Acholeplasmataceae</taxon>
        <taxon>Candidatus Phytoplasma</taxon>
        <taxon>16SrVIII (Loofah witches'-broom group)</taxon>
    </lineage>
</organism>
<dbReference type="AlphaFoldDB" id="A0A975IM87"/>
<sequence length="124" mass="14737">MVVQNKSKKNDFIPLLEIIKEKYGLLNIFLIIFSIFFIGIFRTMANYLPEEKKLSHLIWLGIFVNSIIFIIGILPFCNIIKKDLFSINWPSFKEIIIQLIKIIIFVIVLVNLVHYFEFFYSNFL</sequence>
<evidence type="ECO:0000313" key="2">
    <source>
        <dbReference type="EMBL" id="QTX02854.1"/>
    </source>
</evidence>
<evidence type="ECO:0000313" key="3">
    <source>
        <dbReference type="Proteomes" id="UP000672038"/>
    </source>
</evidence>